<dbReference type="PANTHER" id="PTHR23083">
    <property type="entry name" value="TETRATRICOPEPTIDE REPEAT PROTEIN, TPR"/>
    <property type="match status" value="1"/>
</dbReference>
<dbReference type="AlphaFoldDB" id="A0A811V9T8"/>
<accession>A0A811V9T8</accession>
<dbReference type="Gene3D" id="1.25.40.10">
    <property type="entry name" value="Tetratricopeptide repeat domain"/>
    <property type="match status" value="1"/>
</dbReference>
<feature type="repeat" description="TPR" evidence="3">
    <location>
        <begin position="12"/>
        <end position="45"/>
    </location>
</feature>
<evidence type="ECO:0000313" key="5">
    <source>
        <dbReference type="Proteomes" id="UP000606786"/>
    </source>
</evidence>
<sequence>MKDAARLDPNCPKIWFSMGKVMETLGDYTASADCMATALQLEPTCPVLPFTSIPLTFD</sequence>
<dbReference type="PANTHER" id="PTHR23083:SF464">
    <property type="entry name" value="TETRATRICOPEPTIDE REPEAT DOMAIN 7, ISOFORM A"/>
    <property type="match status" value="1"/>
</dbReference>
<dbReference type="EMBL" id="CAJHJT010000056">
    <property type="protein sequence ID" value="CAD7011774.1"/>
    <property type="molecule type" value="Genomic_DNA"/>
</dbReference>
<dbReference type="PROSITE" id="PS50005">
    <property type="entry name" value="TPR"/>
    <property type="match status" value="1"/>
</dbReference>
<dbReference type="OrthoDB" id="29013at2759"/>
<comment type="function">
    <text evidence="1">Involved in endocytosis.</text>
</comment>
<dbReference type="GO" id="GO:0072659">
    <property type="term" value="P:protein localization to plasma membrane"/>
    <property type="evidence" value="ECO:0007669"/>
    <property type="project" value="TreeGrafter"/>
</dbReference>
<dbReference type="InterPro" id="IPR051722">
    <property type="entry name" value="Endocytosis_PI4K-reg_protein"/>
</dbReference>
<protein>
    <submittedName>
        <fullName evidence="4">(Mediterranean fruit fly) hypothetical protein</fullName>
    </submittedName>
</protein>
<dbReference type="GO" id="GO:0005886">
    <property type="term" value="C:plasma membrane"/>
    <property type="evidence" value="ECO:0007669"/>
    <property type="project" value="TreeGrafter"/>
</dbReference>
<comment type="similarity">
    <text evidence="2">Belongs to the YPP1 family.</text>
</comment>
<keyword evidence="5" id="KW-1185">Reference proteome</keyword>
<dbReference type="SUPFAM" id="SSF48452">
    <property type="entry name" value="TPR-like"/>
    <property type="match status" value="1"/>
</dbReference>
<keyword evidence="3" id="KW-0802">TPR repeat</keyword>
<evidence type="ECO:0000256" key="2">
    <source>
        <dbReference type="ARBA" id="ARBA00038251"/>
    </source>
</evidence>
<evidence type="ECO:0000256" key="3">
    <source>
        <dbReference type="PROSITE-ProRule" id="PRU00339"/>
    </source>
</evidence>
<dbReference type="GO" id="GO:0046854">
    <property type="term" value="P:phosphatidylinositol phosphate biosynthetic process"/>
    <property type="evidence" value="ECO:0007669"/>
    <property type="project" value="TreeGrafter"/>
</dbReference>
<evidence type="ECO:0000313" key="4">
    <source>
        <dbReference type="EMBL" id="CAD7011774.1"/>
    </source>
</evidence>
<dbReference type="InterPro" id="IPR011990">
    <property type="entry name" value="TPR-like_helical_dom_sf"/>
</dbReference>
<evidence type="ECO:0000256" key="1">
    <source>
        <dbReference type="ARBA" id="ARBA00002550"/>
    </source>
</evidence>
<dbReference type="Proteomes" id="UP000606786">
    <property type="component" value="Unassembled WGS sequence"/>
</dbReference>
<dbReference type="InterPro" id="IPR019734">
    <property type="entry name" value="TPR_rpt"/>
</dbReference>
<name>A0A811V9T8_CERCA</name>
<comment type="caution">
    <text evidence="4">The sequence shown here is derived from an EMBL/GenBank/DDBJ whole genome shotgun (WGS) entry which is preliminary data.</text>
</comment>
<proteinExistence type="inferred from homology"/>
<organism evidence="4 5">
    <name type="scientific">Ceratitis capitata</name>
    <name type="common">Mediterranean fruit fly</name>
    <name type="synonym">Tephritis capitata</name>
    <dbReference type="NCBI Taxonomy" id="7213"/>
    <lineage>
        <taxon>Eukaryota</taxon>
        <taxon>Metazoa</taxon>
        <taxon>Ecdysozoa</taxon>
        <taxon>Arthropoda</taxon>
        <taxon>Hexapoda</taxon>
        <taxon>Insecta</taxon>
        <taxon>Pterygota</taxon>
        <taxon>Neoptera</taxon>
        <taxon>Endopterygota</taxon>
        <taxon>Diptera</taxon>
        <taxon>Brachycera</taxon>
        <taxon>Muscomorpha</taxon>
        <taxon>Tephritoidea</taxon>
        <taxon>Tephritidae</taxon>
        <taxon>Ceratitis</taxon>
        <taxon>Ceratitis</taxon>
    </lineage>
</organism>
<reference evidence="4" key="1">
    <citation type="submission" date="2020-11" db="EMBL/GenBank/DDBJ databases">
        <authorList>
            <person name="Whitehead M."/>
        </authorList>
    </citation>
    <scope>NUCLEOTIDE SEQUENCE</scope>
    <source>
        <strain evidence="4">EGII</strain>
    </source>
</reference>
<gene>
    <name evidence="4" type="ORF">CCAP1982_LOCUS19886</name>
</gene>